<keyword evidence="6" id="KW-1185">Reference proteome</keyword>
<keyword evidence="1" id="KW-0285">Flavoprotein</keyword>
<sequence length="156" mass="16734">MPVERLTANLLGGLGPRPGSFGPDDPIELADLPETIPAEMFSTGFSESTRALIAAGPRTPRELIERSAGGSGHRLLVGAPDQVADDLQEWFEAGAADGFTIMPAETVVDLENFATGVVPILQQRGLFQREYRDRTLRARLGLPVRQRNPGAIAESA</sequence>
<dbReference type="EMBL" id="WEGK01000012">
    <property type="protein sequence ID" value="MQY22245.1"/>
    <property type="molecule type" value="Genomic_DNA"/>
</dbReference>
<protein>
    <submittedName>
        <fullName evidence="5">Nitrilotriacetate monooxygenase component A</fullName>
        <ecNumber evidence="5">1.14.14.10</ecNumber>
    </submittedName>
</protein>
<evidence type="ECO:0000313" key="6">
    <source>
        <dbReference type="Proteomes" id="UP000438448"/>
    </source>
</evidence>
<dbReference type="PANTHER" id="PTHR30011">
    <property type="entry name" value="ALKANESULFONATE MONOOXYGENASE-RELATED"/>
    <property type="match status" value="1"/>
</dbReference>
<dbReference type="Proteomes" id="UP000438448">
    <property type="component" value="Unassembled WGS sequence"/>
</dbReference>
<dbReference type="SUPFAM" id="SSF51679">
    <property type="entry name" value="Bacterial luciferase-like"/>
    <property type="match status" value="1"/>
</dbReference>
<dbReference type="Gene3D" id="3.20.20.30">
    <property type="entry name" value="Luciferase-like domain"/>
    <property type="match status" value="1"/>
</dbReference>
<organism evidence="5 6">
    <name type="scientific">Nocardia macrotermitis</name>
    <dbReference type="NCBI Taxonomy" id="2585198"/>
    <lineage>
        <taxon>Bacteria</taxon>
        <taxon>Bacillati</taxon>
        <taxon>Actinomycetota</taxon>
        <taxon>Actinomycetes</taxon>
        <taxon>Mycobacteriales</taxon>
        <taxon>Nocardiaceae</taxon>
        <taxon>Nocardia</taxon>
    </lineage>
</organism>
<keyword evidence="3 5" id="KW-0560">Oxidoreductase</keyword>
<dbReference type="InterPro" id="IPR036661">
    <property type="entry name" value="Luciferase-like_sf"/>
</dbReference>
<proteinExistence type="predicted"/>
<keyword evidence="4 5" id="KW-0503">Monooxygenase</keyword>
<evidence type="ECO:0000256" key="4">
    <source>
        <dbReference type="ARBA" id="ARBA00023033"/>
    </source>
</evidence>
<comment type="caution">
    <text evidence="5">The sequence shown here is derived from an EMBL/GenBank/DDBJ whole genome shotgun (WGS) entry which is preliminary data.</text>
</comment>
<keyword evidence="2" id="KW-0288">FMN</keyword>
<dbReference type="InterPro" id="IPR051260">
    <property type="entry name" value="Diverse_substr_monoxygenases"/>
</dbReference>
<dbReference type="AlphaFoldDB" id="A0A7K0D8Y7"/>
<gene>
    <name evidence="5" type="primary">ntaA_5</name>
    <name evidence="5" type="ORF">NRB20_53580</name>
</gene>
<name>A0A7K0D8Y7_9NOCA</name>
<dbReference type="RefSeq" id="WP_227833909.1">
    <property type="nucleotide sequence ID" value="NZ_WEGK01000012.1"/>
</dbReference>
<accession>A0A7K0D8Y7</accession>
<evidence type="ECO:0000256" key="2">
    <source>
        <dbReference type="ARBA" id="ARBA00022643"/>
    </source>
</evidence>
<evidence type="ECO:0000256" key="1">
    <source>
        <dbReference type="ARBA" id="ARBA00022630"/>
    </source>
</evidence>
<dbReference type="GO" id="GO:0018529">
    <property type="term" value="F:nitrilotriacetate monooxygenase activity"/>
    <property type="evidence" value="ECO:0007669"/>
    <property type="project" value="UniProtKB-EC"/>
</dbReference>
<dbReference type="PANTHER" id="PTHR30011:SF16">
    <property type="entry name" value="C2H2 FINGER DOMAIN TRANSCRIPTION FACTOR (EUROFUNG)-RELATED"/>
    <property type="match status" value="1"/>
</dbReference>
<dbReference type="EC" id="1.14.14.10" evidence="5"/>
<evidence type="ECO:0000256" key="3">
    <source>
        <dbReference type="ARBA" id="ARBA00023002"/>
    </source>
</evidence>
<reference evidence="5 6" key="1">
    <citation type="submission" date="2019-10" db="EMBL/GenBank/DDBJ databases">
        <title>Nocardia macrotermitis sp. nov. and Nocardia aurantia sp. nov., isolated from the gut of fungus growing-termite Macrotermes natalensis.</title>
        <authorList>
            <person name="Benndorf R."/>
            <person name="Schwitalla J."/>
            <person name="Martin K."/>
            <person name="De Beer W."/>
            <person name="Kaster A.-K."/>
            <person name="Vollmers J."/>
            <person name="Poulsen M."/>
            <person name="Beemelmanns C."/>
        </authorList>
    </citation>
    <scope>NUCLEOTIDE SEQUENCE [LARGE SCALE GENOMIC DNA]</scope>
    <source>
        <strain evidence="5 6">RB20</strain>
    </source>
</reference>
<evidence type="ECO:0000313" key="5">
    <source>
        <dbReference type="EMBL" id="MQY22245.1"/>
    </source>
</evidence>